<dbReference type="PROSITE" id="PS51329">
    <property type="entry name" value="C_CAP_COFACTOR_C"/>
    <property type="match status" value="1"/>
</dbReference>
<feature type="coiled-coil region" evidence="6">
    <location>
        <begin position="695"/>
        <end position="750"/>
    </location>
</feature>
<dbReference type="GO" id="GO:0035091">
    <property type="term" value="F:phosphatidylinositol binding"/>
    <property type="evidence" value="ECO:0007669"/>
    <property type="project" value="InterPro"/>
</dbReference>
<dbReference type="InterPro" id="IPR027267">
    <property type="entry name" value="AH/BAR_dom_sf"/>
</dbReference>
<feature type="compositionally biased region" description="Pro residues" evidence="7">
    <location>
        <begin position="198"/>
        <end position="210"/>
    </location>
</feature>
<proteinExistence type="inferred from homology"/>
<dbReference type="SUPFAM" id="SSF103657">
    <property type="entry name" value="BAR/IMD domain-like"/>
    <property type="match status" value="1"/>
</dbReference>
<feature type="domain" description="C-CAP/cofactor C-like" evidence="8">
    <location>
        <begin position="291"/>
        <end position="425"/>
    </location>
</feature>
<dbReference type="EMBL" id="CAJNOO010000785">
    <property type="protein sequence ID" value="CAF1033163.1"/>
    <property type="molecule type" value="Genomic_DNA"/>
</dbReference>
<dbReference type="GO" id="GO:0003779">
    <property type="term" value="F:actin binding"/>
    <property type="evidence" value="ECO:0007669"/>
    <property type="project" value="InterPro"/>
</dbReference>
<evidence type="ECO:0000256" key="3">
    <source>
        <dbReference type="ARBA" id="ARBA00010883"/>
    </source>
</evidence>
<dbReference type="GO" id="GO:0005886">
    <property type="term" value="C:plasma membrane"/>
    <property type="evidence" value="ECO:0007669"/>
    <property type="project" value="UniProtKB-SubCell"/>
</dbReference>
<dbReference type="InterPro" id="IPR017901">
    <property type="entry name" value="C-CAP_CF_C-like"/>
</dbReference>
<dbReference type="InterPro" id="IPR013912">
    <property type="entry name" value="Adenylate_cyclase-assoc_CAP_C"/>
</dbReference>
<dbReference type="GO" id="GO:0008179">
    <property type="term" value="F:adenylate cyclase binding"/>
    <property type="evidence" value="ECO:0007669"/>
    <property type="project" value="TreeGrafter"/>
</dbReference>
<evidence type="ECO:0000313" key="9">
    <source>
        <dbReference type="EMBL" id="CAF1033163.1"/>
    </source>
</evidence>
<dbReference type="Pfam" id="PF08603">
    <property type="entry name" value="CAP_C"/>
    <property type="match status" value="1"/>
</dbReference>
<dbReference type="Pfam" id="PF00787">
    <property type="entry name" value="PX"/>
    <property type="match status" value="1"/>
</dbReference>
<dbReference type="InterPro" id="IPR016098">
    <property type="entry name" value="CAP/MinC_C"/>
</dbReference>
<dbReference type="Gene3D" id="1.20.1270.60">
    <property type="entry name" value="Arfaptin homology (AH) domain/BAR domain"/>
    <property type="match status" value="1"/>
</dbReference>
<dbReference type="Pfam" id="PF21938">
    <property type="entry name" value="CAP_N"/>
    <property type="match status" value="1"/>
</dbReference>
<comment type="similarity">
    <text evidence="2">Belongs to the CAP family.</text>
</comment>
<dbReference type="FunFam" id="1.25.40.330:FF:000001">
    <property type="entry name" value="Adenylyl cyclase-associated protein"/>
    <property type="match status" value="1"/>
</dbReference>
<feature type="region of interest" description="Disordered" evidence="7">
    <location>
        <begin position="253"/>
        <end position="293"/>
    </location>
</feature>
<dbReference type="InterPro" id="IPR001683">
    <property type="entry name" value="PX_dom"/>
</dbReference>
<dbReference type="SUPFAM" id="SSF69340">
    <property type="entry name" value="C-terminal domain of adenylylcyclase associated protein"/>
    <property type="match status" value="1"/>
</dbReference>
<evidence type="ECO:0000256" key="6">
    <source>
        <dbReference type="SAM" id="Coils"/>
    </source>
</evidence>
<gene>
    <name evidence="9" type="ORF">RFH988_LOCUS15822</name>
</gene>
<dbReference type="Proteomes" id="UP000663882">
    <property type="component" value="Unassembled WGS sequence"/>
</dbReference>
<keyword evidence="4" id="KW-1003">Cell membrane</keyword>
<comment type="caution">
    <text evidence="9">The sequence shown here is derived from an EMBL/GenBank/DDBJ whole genome shotgun (WGS) entry which is preliminary data.</text>
</comment>
<comment type="subcellular location">
    <subcellularLocation>
        <location evidence="1">Cell membrane</location>
        <topology evidence="1">Peripheral membrane protein</topology>
    </subcellularLocation>
</comment>
<dbReference type="CDD" id="cd07621">
    <property type="entry name" value="BAR_SNX5_6"/>
    <property type="match status" value="1"/>
</dbReference>
<sequence length="782" mass="88331">MASHMNDNLPVLRDFKAIINGTLTSFVTLSRKIGGELPTMIDHVTRLFDAQQKFIEKAIQSKKPTNDQEIQGLVKPQSTEIEAICAYTNQNRKSPLFNHLSAISEGIPALGWILVSPTPAPYIKEMSDAAQFYANRVLKEFKEKDPTHVEWVKQWITVLSELHAYVKQYHTTGLTWSVHGQQGSGAAAVPTGKSGSAAPPPPPPPPPPPSSSLSSAAQAQDGQSRAELMDSINALGTDATSHLKKVPDQLKLHKNAQLRDQTSNQSAARSNISTKSQETVSQTSSTLTSGPPKLALEGNKWVVEFHSGRHDLKITDTNMKQTVYVYKCSNSTLTIQGKVNSIVLDQCNKVGLQFTSAVSLVEFINCRGMKVQVLDQVPTIQIEKTDGCHVFLSKTSLDTQFITSKSSEMTINIPFGDGEYKELPVPEQFKTHLKGGKELVTVPNESSDQGLHDRCNENEEYAGLIIPPAPPRPEFDSSRSKLQKLGDSEASLTREEYEKTKQELEAEYLAMFKKTVSMHEVFLQRLAAHPILHNDNNFRIFLEYKEDLSVRGKNTKEQISGFFKTLTKTADEVFLANQKESDEFFEQQKQFLLTYNTKIKDTTTAADKVTRTQKTATDTYIKLSIWLNTLSRSDKTELSKYFLVMADFFENVRKPELRIRSDIDLKLSDILKYYMRDTKAALDLMYRRSRCLADFDAANKNLDRARQKNKDIQQTEIIQQNIKIKFETVSEKAKDELNNFKNRRVQMFRKNLIELTELQIKHTKSQIQMIKSALQQYETISS</sequence>
<evidence type="ECO:0000256" key="2">
    <source>
        <dbReference type="ARBA" id="ARBA00007659"/>
    </source>
</evidence>
<evidence type="ECO:0000256" key="1">
    <source>
        <dbReference type="ARBA" id="ARBA00004202"/>
    </source>
</evidence>
<dbReference type="InterPro" id="IPR053950">
    <property type="entry name" value="CAP_N"/>
</dbReference>
<evidence type="ECO:0000256" key="4">
    <source>
        <dbReference type="ARBA" id="ARBA00022475"/>
    </source>
</evidence>
<dbReference type="InterPro" id="IPR036222">
    <property type="entry name" value="CAP_N_sf"/>
</dbReference>
<dbReference type="AlphaFoldDB" id="A0A814J4C7"/>
<feature type="coiled-coil region" evidence="6">
    <location>
        <begin position="487"/>
        <end position="514"/>
    </location>
</feature>
<dbReference type="SUPFAM" id="SSF101278">
    <property type="entry name" value="N-terminal domain of adenylylcyclase associated protein, CAP"/>
    <property type="match status" value="1"/>
</dbReference>
<dbReference type="OrthoDB" id="9976382at2759"/>
<evidence type="ECO:0000313" key="10">
    <source>
        <dbReference type="Proteomes" id="UP000663882"/>
    </source>
</evidence>
<evidence type="ECO:0000256" key="7">
    <source>
        <dbReference type="SAM" id="MobiDB-lite"/>
    </source>
</evidence>
<reference evidence="9" key="1">
    <citation type="submission" date="2021-02" db="EMBL/GenBank/DDBJ databases">
        <authorList>
            <person name="Nowell W R."/>
        </authorList>
    </citation>
    <scope>NUCLEOTIDE SEQUENCE</scope>
</reference>
<dbReference type="InterPro" id="IPR036871">
    <property type="entry name" value="PX_dom_sf"/>
</dbReference>
<protein>
    <recommendedName>
        <fullName evidence="8">C-CAP/cofactor C-like domain-containing protein</fullName>
    </recommendedName>
</protein>
<dbReference type="InterPro" id="IPR001837">
    <property type="entry name" value="Adenylate_cyclase-assoc_CAP"/>
</dbReference>
<keyword evidence="6" id="KW-0175">Coiled coil</keyword>
<dbReference type="Gene3D" id="2.160.20.70">
    <property type="match status" value="1"/>
</dbReference>
<dbReference type="Gene3D" id="3.30.1520.10">
    <property type="entry name" value="Phox-like domain"/>
    <property type="match status" value="1"/>
</dbReference>
<dbReference type="FunFam" id="2.160.20.70:FF:000001">
    <property type="entry name" value="Adenylyl cyclase-associated protein"/>
    <property type="match status" value="1"/>
</dbReference>
<feature type="region of interest" description="Disordered" evidence="7">
    <location>
        <begin position="180"/>
        <end position="225"/>
    </location>
</feature>
<dbReference type="Pfam" id="PF09325">
    <property type="entry name" value="Vps5"/>
    <property type="match status" value="1"/>
</dbReference>
<name>A0A814J4C7_9BILA</name>
<dbReference type="Gene3D" id="1.25.40.330">
    <property type="entry name" value="Adenylate cyclase-associated CAP, N-terminal domain"/>
    <property type="match status" value="1"/>
</dbReference>
<dbReference type="InterPro" id="IPR036223">
    <property type="entry name" value="CAP_C_sf"/>
</dbReference>
<dbReference type="GO" id="GO:0019933">
    <property type="term" value="P:cAMP-mediated signaling"/>
    <property type="evidence" value="ECO:0007669"/>
    <property type="project" value="TreeGrafter"/>
</dbReference>
<dbReference type="PANTHER" id="PTHR10652">
    <property type="entry name" value="ADENYLYL CYCLASE-ASSOCIATED PROTEIN"/>
    <property type="match status" value="1"/>
</dbReference>
<comment type="similarity">
    <text evidence="3">Belongs to the sorting nexin family.</text>
</comment>
<organism evidence="9 10">
    <name type="scientific">Rotaria sordida</name>
    <dbReference type="NCBI Taxonomy" id="392033"/>
    <lineage>
        <taxon>Eukaryota</taxon>
        <taxon>Metazoa</taxon>
        <taxon>Spiralia</taxon>
        <taxon>Gnathifera</taxon>
        <taxon>Rotifera</taxon>
        <taxon>Eurotatoria</taxon>
        <taxon>Bdelloidea</taxon>
        <taxon>Philodinida</taxon>
        <taxon>Philodinidae</taxon>
        <taxon>Rotaria</taxon>
    </lineage>
</organism>
<evidence type="ECO:0000256" key="5">
    <source>
        <dbReference type="ARBA" id="ARBA00023136"/>
    </source>
</evidence>
<evidence type="ECO:0000259" key="8">
    <source>
        <dbReference type="PROSITE" id="PS51329"/>
    </source>
</evidence>
<dbReference type="GO" id="GO:0005737">
    <property type="term" value="C:cytoplasm"/>
    <property type="evidence" value="ECO:0007669"/>
    <property type="project" value="TreeGrafter"/>
</dbReference>
<feature type="compositionally biased region" description="Polar residues" evidence="7">
    <location>
        <begin position="258"/>
        <end position="289"/>
    </location>
</feature>
<dbReference type="SMART" id="SM00673">
    <property type="entry name" value="CARP"/>
    <property type="match status" value="2"/>
</dbReference>
<dbReference type="InterPro" id="IPR006599">
    <property type="entry name" value="CARP_motif"/>
</dbReference>
<dbReference type="GO" id="GO:0007015">
    <property type="term" value="P:actin filament organization"/>
    <property type="evidence" value="ECO:0007669"/>
    <property type="project" value="TreeGrafter"/>
</dbReference>
<dbReference type="GO" id="GO:0000902">
    <property type="term" value="P:cell morphogenesis"/>
    <property type="evidence" value="ECO:0007669"/>
    <property type="project" value="TreeGrafter"/>
</dbReference>
<accession>A0A814J4C7</accession>
<dbReference type="PANTHER" id="PTHR10652:SF0">
    <property type="entry name" value="ADENYLYL CYCLASE-ASSOCIATED PROTEIN"/>
    <property type="match status" value="1"/>
</dbReference>
<dbReference type="InterPro" id="IPR015404">
    <property type="entry name" value="Vps5_C"/>
</dbReference>
<keyword evidence="5" id="KW-0472">Membrane</keyword>